<evidence type="ECO:0000313" key="3">
    <source>
        <dbReference type="Proteomes" id="UP000001555"/>
    </source>
</evidence>
<dbReference type="HOGENOM" id="CLU_1951139_0_0_1"/>
<evidence type="ECO:0000313" key="2">
    <source>
        <dbReference type="EnsemblMetazoa" id="ISCW003397-PA"/>
    </source>
</evidence>
<dbReference type="EnsemblMetazoa" id="ISCW003397-RA">
    <property type="protein sequence ID" value="ISCW003397-PA"/>
    <property type="gene ID" value="ISCW003397"/>
</dbReference>
<name>B7PCL5_IXOSC</name>
<protein>
    <submittedName>
        <fullName evidence="1 2">Uncharacterized protein</fullName>
    </submittedName>
</protein>
<evidence type="ECO:0000313" key="1">
    <source>
        <dbReference type="EMBL" id="EEC04337.1"/>
    </source>
</evidence>
<dbReference type="VEuPathDB" id="VectorBase:ISCI003397"/>
<dbReference type="AlphaFoldDB" id="B7PCL5"/>
<sequence>MPSSWPNQGHNKQLSGLYTVILKHSWQKSTLSSQGGEHTVKLSQIYTVHCFHVGNHHDANSTTQKLPVMRGMKKKTVDKIILQYPSLLWWYTIHKGCCVTLCVWHIFLRMHCRVQAATEQRGEQGKYCK</sequence>
<dbReference type="VEuPathDB" id="VectorBase:ISCW003397"/>
<dbReference type="InParanoid" id="B7PCL5"/>
<accession>B7PCL5</accession>
<reference evidence="1 3" key="1">
    <citation type="submission" date="2008-03" db="EMBL/GenBank/DDBJ databases">
        <title>Annotation of Ixodes scapularis.</title>
        <authorList>
            <consortium name="Ixodes scapularis Genome Project Consortium"/>
            <person name="Caler E."/>
            <person name="Hannick L.I."/>
            <person name="Bidwell S."/>
            <person name="Joardar V."/>
            <person name="Thiagarajan M."/>
            <person name="Amedeo P."/>
            <person name="Galinsky K.J."/>
            <person name="Schobel S."/>
            <person name="Inman J."/>
            <person name="Hostetler J."/>
            <person name="Miller J."/>
            <person name="Hammond M."/>
            <person name="Megy K."/>
            <person name="Lawson D."/>
            <person name="Kodira C."/>
            <person name="Sutton G."/>
            <person name="Meyer J."/>
            <person name="Hill C.A."/>
            <person name="Birren B."/>
            <person name="Nene V."/>
            <person name="Collins F."/>
            <person name="Alarcon-Chaidez F."/>
            <person name="Wikel S."/>
            <person name="Strausberg R."/>
        </authorList>
    </citation>
    <scope>NUCLEOTIDE SEQUENCE [LARGE SCALE GENOMIC DNA]</scope>
    <source>
        <strain evidence="3">Wikel</strain>
        <strain evidence="1">Wikel colony</strain>
    </source>
</reference>
<keyword evidence="3" id="KW-1185">Reference proteome</keyword>
<organism>
    <name type="scientific">Ixodes scapularis</name>
    <name type="common">Black-legged tick</name>
    <name type="synonym">Deer tick</name>
    <dbReference type="NCBI Taxonomy" id="6945"/>
    <lineage>
        <taxon>Eukaryota</taxon>
        <taxon>Metazoa</taxon>
        <taxon>Ecdysozoa</taxon>
        <taxon>Arthropoda</taxon>
        <taxon>Chelicerata</taxon>
        <taxon>Arachnida</taxon>
        <taxon>Acari</taxon>
        <taxon>Parasitiformes</taxon>
        <taxon>Ixodida</taxon>
        <taxon>Ixodoidea</taxon>
        <taxon>Ixodidae</taxon>
        <taxon>Ixodinae</taxon>
        <taxon>Ixodes</taxon>
    </lineage>
</organism>
<dbReference type="Proteomes" id="UP000001555">
    <property type="component" value="Unassembled WGS sequence"/>
</dbReference>
<dbReference type="EMBL" id="ABJB010693071">
    <property type="status" value="NOT_ANNOTATED_CDS"/>
    <property type="molecule type" value="Genomic_DNA"/>
</dbReference>
<dbReference type="EMBL" id="DS684503">
    <property type="protein sequence ID" value="EEC04337.1"/>
    <property type="molecule type" value="Genomic_DNA"/>
</dbReference>
<proteinExistence type="predicted"/>
<gene>
    <name evidence="1" type="ORF">IscW_ISCW003397</name>
</gene>
<dbReference type="PaxDb" id="6945-B7PCL5"/>
<reference evidence="2" key="2">
    <citation type="submission" date="2020-05" db="UniProtKB">
        <authorList>
            <consortium name="EnsemblMetazoa"/>
        </authorList>
    </citation>
    <scope>IDENTIFICATION</scope>
    <source>
        <strain evidence="2">wikel</strain>
    </source>
</reference>